<name>A0ABW8KV61_9GAMM</name>
<protein>
    <submittedName>
        <fullName evidence="1">Uncharacterized protein</fullName>
    </submittedName>
</protein>
<gene>
    <name evidence="1" type="ORF">ACI2JU_04375</name>
</gene>
<accession>A0ABW8KV61</accession>
<sequence length="72" mass="8057">MSFILVLLGDEEVSGKLSFTGRLLHLENSFIRKLFSGHDGEFYFFVDFNGSKGLIDRKSANDIGIVFVNGLK</sequence>
<dbReference type="Proteomes" id="UP001620262">
    <property type="component" value="Unassembled WGS sequence"/>
</dbReference>
<keyword evidence="2" id="KW-1185">Reference proteome</keyword>
<evidence type="ECO:0000313" key="2">
    <source>
        <dbReference type="Proteomes" id="UP001620262"/>
    </source>
</evidence>
<reference evidence="1 2" key="1">
    <citation type="submission" date="2024-11" db="EMBL/GenBank/DDBJ databases">
        <title>The Natural Products Discovery Center: Release of the First 8490 Sequenced Strains for Exploring Actinobacteria Biosynthetic Diversity.</title>
        <authorList>
            <person name="Kalkreuter E."/>
            <person name="Kautsar S.A."/>
            <person name="Yang D."/>
            <person name="Bader C.D."/>
            <person name="Teijaro C.N."/>
            <person name="Fluegel L."/>
            <person name="Davis C.M."/>
            <person name="Simpson J.R."/>
            <person name="Lauterbach L."/>
            <person name="Steele A.D."/>
            <person name="Gui C."/>
            <person name="Meng S."/>
            <person name="Li G."/>
            <person name="Viehrig K."/>
            <person name="Ye F."/>
            <person name="Su P."/>
            <person name="Kiefer A.F."/>
            <person name="Nichols A."/>
            <person name="Cepeda A.J."/>
            <person name="Yan W."/>
            <person name="Fan B."/>
            <person name="Jiang Y."/>
            <person name="Adhikari A."/>
            <person name="Zheng C.-J."/>
            <person name="Schuster L."/>
            <person name="Cowan T.M."/>
            <person name="Smanski M.J."/>
            <person name="Chevrette M.G."/>
            <person name="De Carvalho L.P.S."/>
            <person name="Shen B."/>
        </authorList>
    </citation>
    <scope>NUCLEOTIDE SEQUENCE [LARGE SCALE GENOMIC DNA]</scope>
    <source>
        <strain evidence="1 2">NPDC078403</strain>
    </source>
</reference>
<comment type="caution">
    <text evidence="1">The sequence shown here is derived from an EMBL/GenBank/DDBJ whole genome shotgun (WGS) entry which is preliminary data.</text>
</comment>
<organism evidence="1 2">
    <name type="scientific">Pseudoalteromonas rhizosphaerae</name>
    <dbReference type="NCBI Taxonomy" id="2518973"/>
    <lineage>
        <taxon>Bacteria</taxon>
        <taxon>Pseudomonadati</taxon>
        <taxon>Pseudomonadota</taxon>
        <taxon>Gammaproteobacteria</taxon>
        <taxon>Alteromonadales</taxon>
        <taxon>Pseudoalteromonadaceae</taxon>
        <taxon>Pseudoalteromonas</taxon>
    </lineage>
</organism>
<dbReference type="EMBL" id="JBJDOT010000004">
    <property type="protein sequence ID" value="MFK3863108.1"/>
    <property type="molecule type" value="Genomic_DNA"/>
</dbReference>
<proteinExistence type="predicted"/>
<dbReference type="RefSeq" id="WP_145238198.1">
    <property type="nucleotide sequence ID" value="NZ_CAXYCB010000003.1"/>
</dbReference>
<evidence type="ECO:0000313" key="1">
    <source>
        <dbReference type="EMBL" id="MFK3863108.1"/>
    </source>
</evidence>